<organism evidence="9 10">
    <name type="scientific">Lacticaseibacillus pantheris DSM 15945 = JCM 12539 = NBRC 106106</name>
    <dbReference type="NCBI Taxonomy" id="1423783"/>
    <lineage>
        <taxon>Bacteria</taxon>
        <taxon>Bacillati</taxon>
        <taxon>Bacillota</taxon>
        <taxon>Bacilli</taxon>
        <taxon>Lactobacillales</taxon>
        <taxon>Lactobacillaceae</taxon>
        <taxon>Lacticaseibacillus</taxon>
    </lineage>
</organism>
<dbReference type="PATRIC" id="fig|1423783.4.peg.2169"/>
<dbReference type="GO" id="GO:0000035">
    <property type="term" value="F:acyl binding"/>
    <property type="evidence" value="ECO:0007669"/>
    <property type="project" value="TreeGrafter"/>
</dbReference>
<keyword evidence="5 7" id="KW-0443">Lipid metabolism</keyword>
<evidence type="ECO:0000256" key="7">
    <source>
        <dbReference type="HAMAP-Rule" id="MF_01217"/>
    </source>
</evidence>
<dbReference type="NCBIfam" id="NF002150">
    <property type="entry name" value="PRK00982.1-4"/>
    <property type="match status" value="1"/>
</dbReference>
<feature type="domain" description="Carrier" evidence="8">
    <location>
        <begin position="1"/>
        <end position="80"/>
    </location>
</feature>
<reference evidence="9 10" key="1">
    <citation type="journal article" date="2015" name="Genome Announc.">
        <title>Expanding the biotechnology potential of lactobacilli through comparative genomics of 213 strains and associated genera.</title>
        <authorList>
            <person name="Sun Z."/>
            <person name="Harris H.M."/>
            <person name="McCann A."/>
            <person name="Guo C."/>
            <person name="Argimon S."/>
            <person name="Zhang W."/>
            <person name="Yang X."/>
            <person name="Jeffery I.B."/>
            <person name="Cooney J.C."/>
            <person name="Kagawa T.F."/>
            <person name="Liu W."/>
            <person name="Song Y."/>
            <person name="Salvetti E."/>
            <person name="Wrobel A."/>
            <person name="Rasinkangas P."/>
            <person name="Parkhill J."/>
            <person name="Rea M.C."/>
            <person name="O'Sullivan O."/>
            <person name="Ritari J."/>
            <person name="Douillard F.P."/>
            <person name="Paul Ross R."/>
            <person name="Yang R."/>
            <person name="Briner A.E."/>
            <person name="Felis G.E."/>
            <person name="de Vos W.M."/>
            <person name="Barrangou R."/>
            <person name="Klaenhammer T.R."/>
            <person name="Caufield P.W."/>
            <person name="Cui Y."/>
            <person name="Zhang H."/>
            <person name="O'Toole P.W."/>
        </authorList>
    </citation>
    <scope>NUCLEOTIDE SEQUENCE [LARGE SCALE GENOMIC DNA]</scope>
    <source>
        <strain evidence="9 10">DSM 15945</strain>
    </source>
</reference>
<dbReference type="GO" id="GO:0005829">
    <property type="term" value="C:cytosol"/>
    <property type="evidence" value="ECO:0007669"/>
    <property type="project" value="TreeGrafter"/>
</dbReference>
<dbReference type="Gene3D" id="1.10.1200.10">
    <property type="entry name" value="ACP-like"/>
    <property type="match status" value="1"/>
</dbReference>
<gene>
    <name evidence="7" type="primary">acpP</name>
    <name evidence="9" type="ORF">FC50_GL002115</name>
</gene>
<evidence type="ECO:0000313" key="9">
    <source>
        <dbReference type="EMBL" id="KRL84504.1"/>
    </source>
</evidence>
<dbReference type="GO" id="GO:0009245">
    <property type="term" value="P:lipid A biosynthetic process"/>
    <property type="evidence" value="ECO:0007669"/>
    <property type="project" value="TreeGrafter"/>
</dbReference>
<evidence type="ECO:0000256" key="2">
    <source>
        <dbReference type="ARBA" id="ARBA00022516"/>
    </source>
</evidence>
<dbReference type="STRING" id="1423783.FC50_GL002115"/>
<dbReference type="GO" id="GO:0016020">
    <property type="term" value="C:membrane"/>
    <property type="evidence" value="ECO:0007669"/>
    <property type="project" value="GOC"/>
</dbReference>
<keyword evidence="4 7" id="KW-0276">Fatty acid metabolism</keyword>
<dbReference type="RefSeq" id="WP_054650629.1">
    <property type="nucleotide sequence ID" value="NZ_AZFJ01000061.1"/>
</dbReference>
<keyword evidence="1 7" id="KW-0596">Phosphopantetheine</keyword>
<dbReference type="PANTHER" id="PTHR20863:SF76">
    <property type="entry name" value="CARRIER DOMAIN-CONTAINING PROTEIN"/>
    <property type="match status" value="1"/>
</dbReference>
<evidence type="ECO:0000256" key="1">
    <source>
        <dbReference type="ARBA" id="ARBA00022450"/>
    </source>
</evidence>
<protein>
    <recommendedName>
        <fullName evidence="7">Acyl carrier protein</fullName>
        <shortName evidence="7">ACP</shortName>
    </recommendedName>
</protein>
<dbReference type="GO" id="GO:0000036">
    <property type="term" value="F:acyl carrier activity"/>
    <property type="evidence" value="ECO:0007669"/>
    <property type="project" value="UniProtKB-UniRule"/>
</dbReference>
<evidence type="ECO:0000256" key="4">
    <source>
        <dbReference type="ARBA" id="ARBA00022832"/>
    </source>
</evidence>
<comment type="pathway">
    <text evidence="7">Lipid metabolism; fatty acid biosynthesis.</text>
</comment>
<keyword evidence="2 7" id="KW-0444">Lipid biosynthesis</keyword>
<evidence type="ECO:0000259" key="8">
    <source>
        <dbReference type="PROSITE" id="PS50075"/>
    </source>
</evidence>
<dbReference type="InterPro" id="IPR009081">
    <property type="entry name" value="PP-bd_ACP"/>
</dbReference>
<comment type="similarity">
    <text evidence="7">Belongs to the acyl carrier protein (ACP) family.</text>
</comment>
<dbReference type="OrthoDB" id="9804551at2"/>
<comment type="function">
    <text evidence="7">Carrier of the growing fatty acid chain in fatty acid biosynthesis.</text>
</comment>
<dbReference type="SUPFAM" id="SSF47336">
    <property type="entry name" value="ACP-like"/>
    <property type="match status" value="1"/>
</dbReference>
<keyword evidence="3 7" id="KW-0597">Phosphoprotein</keyword>
<keyword evidence="10" id="KW-1185">Reference proteome</keyword>
<evidence type="ECO:0000256" key="3">
    <source>
        <dbReference type="ARBA" id="ARBA00022553"/>
    </source>
</evidence>
<dbReference type="PANTHER" id="PTHR20863">
    <property type="entry name" value="ACYL CARRIER PROTEIN"/>
    <property type="match status" value="1"/>
</dbReference>
<comment type="PTM">
    <text evidence="7">4'-phosphopantetheine is transferred from CoA to a specific serine of apo-ACP by AcpS. This modification is essential for activity because fatty acids are bound in thioester linkage to the sulfhydryl of the prosthetic group.</text>
</comment>
<accession>A0A0R1U045</accession>
<feature type="modified residue" description="O-(pantetheine 4'-phosphoryl)serine" evidence="7">
    <location>
        <position position="39"/>
    </location>
</feature>
<sequence length="83" mass="9237">MTKEEIITKILALVKADDGIEGDNVTPTMSFKNDLNLDSLDVFELVNEIEDEFEIEIDTDETIDTIDDLATYVQGKLAAKTQA</sequence>
<dbReference type="UniPathway" id="UPA00094"/>
<keyword evidence="7" id="KW-0963">Cytoplasm</keyword>
<dbReference type="InterPro" id="IPR036736">
    <property type="entry name" value="ACP-like_sf"/>
</dbReference>
<dbReference type="HAMAP" id="MF_01217">
    <property type="entry name" value="Acyl_carrier"/>
    <property type="match status" value="1"/>
</dbReference>
<keyword evidence="6 7" id="KW-0275">Fatty acid biosynthesis</keyword>
<dbReference type="PROSITE" id="PS50075">
    <property type="entry name" value="CARRIER"/>
    <property type="match status" value="1"/>
</dbReference>
<dbReference type="InterPro" id="IPR003231">
    <property type="entry name" value="ACP"/>
</dbReference>
<evidence type="ECO:0000313" key="10">
    <source>
        <dbReference type="Proteomes" id="UP000051922"/>
    </source>
</evidence>
<dbReference type="EMBL" id="AZFJ01000061">
    <property type="protein sequence ID" value="KRL84504.1"/>
    <property type="molecule type" value="Genomic_DNA"/>
</dbReference>
<name>A0A0R1U045_9LACO</name>
<comment type="caution">
    <text evidence="9">The sequence shown here is derived from an EMBL/GenBank/DDBJ whole genome shotgun (WGS) entry which is preliminary data.</text>
</comment>
<evidence type="ECO:0000256" key="5">
    <source>
        <dbReference type="ARBA" id="ARBA00023098"/>
    </source>
</evidence>
<proteinExistence type="inferred from homology"/>
<comment type="subcellular location">
    <subcellularLocation>
        <location evidence="7">Cytoplasm</location>
    </subcellularLocation>
</comment>
<dbReference type="AlphaFoldDB" id="A0A0R1U045"/>
<dbReference type="Pfam" id="PF00550">
    <property type="entry name" value="PP-binding"/>
    <property type="match status" value="1"/>
</dbReference>
<dbReference type="Proteomes" id="UP000051922">
    <property type="component" value="Unassembled WGS sequence"/>
</dbReference>
<evidence type="ECO:0000256" key="6">
    <source>
        <dbReference type="ARBA" id="ARBA00023160"/>
    </source>
</evidence>